<evidence type="ECO:0000259" key="4">
    <source>
        <dbReference type="Pfam" id="PF00135"/>
    </source>
</evidence>
<dbReference type="InterPro" id="IPR019826">
    <property type="entry name" value="Carboxylesterase_B_AS"/>
</dbReference>
<dbReference type="InterPro" id="IPR050309">
    <property type="entry name" value="Type-B_Carboxylest/Lipase"/>
</dbReference>
<sequence>MGAIGSAGPEVRVRAGRLRGRMEGGVAVFRGVPFGRPPIGALRLAAPVPAEPWDGVREAVTFGAPPPQSRLLGASRADGGDGDWLTVNVWSPSLGAARLPVMVWIQGGGYMYGWSGDPLFDGRVLAGDGVVVVTFDYRVSAEGFGHFRGAPANRGLLDQVAALRWVRDNIAAFGGDPDRVTVFGESAGAGSIAALMTMPSAAGLFRRAIALSVPGLFFSAEVAADIAAAVAAELGLPPDAGELGNLPPERLIDAGDAVADKSGGCPRWGGAAYVQTPFAPVVDGEVLPDVPWRSVPDGPAPGAADGASGVELIVGHNRDEYRLFMLIKGDLGQITAERTDAALRQLAPDPAAYRAAFPDAGEERLFELVHSDWLFRMPSLRLAEAHQRRGGGTRLFELTWPAPGMGGDVLGACHGLGLPLTFGNLTEGVAALLLGQEPPPAAAELSARVRAAWTAFAATGDPGWPAYEPEERLAWVVGAEPAVAAYPEETSRALWAGYAFDPLPLGPR</sequence>
<dbReference type="InterPro" id="IPR002018">
    <property type="entry name" value="CarbesteraseB"/>
</dbReference>
<dbReference type="Gene3D" id="3.40.50.1820">
    <property type="entry name" value="alpha/beta hydrolase"/>
    <property type="match status" value="1"/>
</dbReference>
<dbReference type="RefSeq" id="WP_168017752.1">
    <property type="nucleotide sequence ID" value="NZ_JAATEP010000045.1"/>
</dbReference>
<organism evidence="5 6">
    <name type="scientific">Nonomuraea composti</name>
    <dbReference type="NCBI Taxonomy" id="2720023"/>
    <lineage>
        <taxon>Bacteria</taxon>
        <taxon>Bacillati</taxon>
        <taxon>Actinomycetota</taxon>
        <taxon>Actinomycetes</taxon>
        <taxon>Streptosporangiales</taxon>
        <taxon>Streptosporangiaceae</taxon>
        <taxon>Nonomuraea</taxon>
    </lineage>
</organism>
<evidence type="ECO:0000313" key="5">
    <source>
        <dbReference type="EMBL" id="NJP96127.1"/>
    </source>
</evidence>
<evidence type="ECO:0000256" key="3">
    <source>
        <dbReference type="RuleBase" id="RU361235"/>
    </source>
</evidence>
<dbReference type="InterPro" id="IPR029058">
    <property type="entry name" value="AB_hydrolase_fold"/>
</dbReference>
<reference evidence="5 6" key="1">
    <citation type="submission" date="2020-03" db="EMBL/GenBank/DDBJ databases">
        <title>WGS of actinomycetes isolated from Thailand.</title>
        <authorList>
            <person name="Thawai C."/>
        </authorList>
    </citation>
    <scope>NUCLEOTIDE SEQUENCE [LARGE SCALE GENOMIC DNA]</scope>
    <source>
        <strain evidence="5 6">FMUSA5-5</strain>
    </source>
</reference>
<accession>A0ABX1BI16</accession>
<comment type="caution">
    <text evidence="5">The sequence shown here is derived from an EMBL/GenBank/DDBJ whole genome shotgun (WGS) entry which is preliminary data.</text>
</comment>
<proteinExistence type="inferred from homology"/>
<feature type="domain" description="Carboxylesterase type B" evidence="4">
    <location>
        <begin position="9"/>
        <end position="472"/>
    </location>
</feature>
<evidence type="ECO:0000256" key="2">
    <source>
        <dbReference type="ARBA" id="ARBA00022801"/>
    </source>
</evidence>
<keyword evidence="2 3" id="KW-0378">Hydrolase</keyword>
<dbReference type="Pfam" id="PF00135">
    <property type="entry name" value="COesterase"/>
    <property type="match status" value="1"/>
</dbReference>
<evidence type="ECO:0000256" key="1">
    <source>
        <dbReference type="ARBA" id="ARBA00005964"/>
    </source>
</evidence>
<dbReference type="PROSITE" id="PS00122">
    <property type="entry name" value="CARBOXYLESTERASE_B_1"/>
    <property type="match status" value="1"/>
</dbReference>
<dbReference type="SUPFAM" id="SSF53474">
    <property type="entry name" value="alpha/beta-Hydrolases"/>
    <property type="match status" value="1"/>
</dbReference>
<keyword evidence="6" id="KW-1185">Reference proteome</keyword>
<gene>
    <name evidence="5" type="ORF">HCN51_42980</name>
</gene>
<dbReference type="Proteomes" id="UP000696294">
    <property type="component" value="Unassembled WGS sequence"/>
</dbReference>
<evidence type="ECO:0000313" key="6">
    <source>
        <dbReference type="Proteomes" id="UP000696294"/>
    </source>
</evidence>
<dbReference type="PANTHER" id="PTHR11559">
    <property type="entry name" value="CARBOXYLESTERASE"/>
    <property type="match status" value="1"/>
</dbReference>
<name>A0ABX1BI16_9ACTN</name>
<comment type="similarity">
    <text evidence="1 3">Belongs to the type-B carboxylesterase/lipase family.</text>
</comment>
<dbReference type="EMBL" id="JAATEP010000045">
    <property type="protein sequence ID" value="NJP96127.1"/>
    <property type="molecule type" value="Genomic_DNA"/>
</dbReference>
<dbReference type="EC" id="3.1.1.-" evidence="3"/>
<protein>
    <recommendedName>
        <fullName evidence="3">Carboxylic ester hydrolase</fullName>
        <ecNumber evidence="3">3.1.1.-</ecNumber>
    </recommendedName>
</protein>